<dbReference type="AlphaFoldDB" id="A0A376BV65"/>
<evidence type="ECO:0000313" key="2">
    <source>
        <dbReference type="EMBL" id="SSY80846.1"/>
    </source>
</evidence>
<feature type="transmembrane region" description="Helical" evidence="1">
    <location>
        <begin position="20"/>
        <end position="40"/>
    </location>
</feature>
<accession>A0A376BV65</accession>
<organism evidence="2 3">
    <name type="scientific">Alysiella crassa</name>
    <dbReference type="NCBI Taxonomy" id="153491"/>
    <lineage>
        <taxon>Bacteria</taxon>
        <taxon>Pseudomonadati</taxon>
        <taxon>Pseudomonadota</taxon>
        <taxon>Betaproteobacteria</taxon>
        <taxon>Neisseriales</taxon>
        <taxon>Neisseriaceae</taxon>
        <taxon>Alysiella</taxon>
    </lineage>
</organism>
<keyword evidence="1" id="KW-0472">Membrane</keyword>
<proteinExistence type="predicted"/>
<evidence type="ECO:0000313" key="3">
    <source>
        <dbReference type="Proteomes" id="UP000254209"/>
    </source>
</evidence>
<keyword evidence="1" id="KW-0812">Transmembrane</keyword>
<protein>
    <submittedName>
        <fullName evidence="2">Uncharacterized protein</fullName>
    </submittedName>
</protein>
<sequence length="72" mass="8324">MHTNYQNKLNYFTDLPHTAHPTFLCVAYPIIVIFSGSLTVHDNFYKRLKVGCVPRTKSFKLLDNSVRDTHPT</sequence>
<dbReference type="Proteomes" id="UP000254209">
    <property type="component" value="Unassembled WGS sequence"/>
</dbReference>
<dbReference type="RefSeq" id="WP_034290832.1">
    <property type="nucleotide sequence ID" value="NZ_CP091519.2"/>
</dbReference>
<reference evidence="2 3" key="1">
    <citation type="submission" date="2018-06" db="EMBL/GenBank/DDBJ databases">
        <authorList>
            <consortium name="Pathogen Informatics"/>
            <person name="Doyle S."/>
        </authorList>
    </citation>
    <scope>NUCLEOTIDE SEQUENCE [LARGE SCALE GENOMIC DNA]</scope>
    <source>
        <strain evidence="2 3">NCTC10283</strain>
    </source>
</reference>
<keyword evidence="3" id="KW-1185">Reference proteome</keyword>
<gene>
    <name evidence="2" type="ORF">NCTC10283_02408</name>
</gene>
<dbReference type="EMBL" id="UFSO01000003">
    <property type="protein sequence ID" value="SSY80846.1"/>
    <property type="molecule type" value="Genomic_DNA"/>
</dbReference>
<name>A0A376BV65_9NEIS</name>
<keyword evidence="1" id="KW-1133">Transmembrane helix</keyword>
<evidence type="ECO:0000256" key="1">
    <source>
        <dbReference type="SAM" id="Phobius"/>
    </source>
</evidence>